<name>A0ABU8THT1_9HYPH</name>
<keyword evidence="9" id="KW-1185">Reference proteome</keyword>
<dbReference type="RefSeq" id="WP_340273382.1">
    <property type="nucleotide sequence ID" value="NZ_JBAKIA010000004.1"/>
</dbReference>
<dbReference type="InterPro" id="IPR050982">
    <property type="entry name" value="Auxin_biosynth/cation_transpt"/>
</dbReference>
<keyword evidence="4" id="KW-0285">Flavoprotein</keyword>
<dbReference type="InterPro" id="IPR025700">
    <property type="entry name" value="Lys/Orn_oxygenase"/>
</dbReference>
<evidence type="ECO:0000256" key="5">
    <source>
        <dbReference type="ARBA" id="ARBA00022827"/>
    </source>
</evidence>
<reference evidence="8 9" key="1">
    <citation type="submission" date="2024-02" db="EMBL/GenBank/DDBJ databases">
        <title>Roseibium algae sp. nov., isolated from marine alga (Grateloupia sp.), showing potential in myo-inositol conversion.</title>
        <authorList>
            <person name="Wang Y."/>
        </authorList>
    </citation>
    <scope>NUCLEOTIDE SEQUENCE [LARGE SCALE GENOMIC DNA]</scope>
    <source>
        <strain evidence="8 9">H3510</strain>
    </source>
</reference>
<protein>
    <submittedName>
        <fullName evidence="8">NAD(P)/FAD-dependent oxidoreductase</fullName>
        <ecNumber evidence="8">1.14.13.-</ecNumber>
    </submittedName>
</protein>
<comment type="pathway">
    <text evidence="2">Siderophore biosynthesis.</text>
</comment>
<dbReference type="PANTHER" id="PTHR43539">
    <property type="entry name" value="FLAVIN-BINDING MONOOXYGENASE-LIKE PROTEIN (AFU_ORTHOLOGUE AFUA_4G09220)"/>
    <property type="match status" value="1"/>
</dbReference>
<comment type="similarity">
    <text evidence="3">Belongs to the lysine N(6)-hydroxylase/L-ornithine N(5)-oxygenase family.</text>
</comment>
<dbReference type="GO" id="GO:0016491">
    <property type="term" value="F:oxidoreductase activity"/>
    <property type="evidence" value="ECO:0007669"/>
    <property type="project" value="UniProtKB-KW"/>
</dbReference>
<dbReference type="PANTHER" id="PTHR43539:SF91">
    <property type="entry name" value="FAD-DEPENDENT URATE HYDROXYLASE"/>
    <property type="match status" value="1"/>
</dbReference>
<dbReference type="Gene3D" id="3.50.50.60">
    <property type="entry name" value="FAD/NAD(P)-binding domain"/>
    <property type="match status" value="1"/>
</dbReference>
<dbReference type="EC" id="1.14.13.-" evidence="8"/>
<evidence type="ECO:0000313" key="8">
    <source>
        <dbReference type="EMBL" id="MEJ8473721.1"/>
    </source>
</evidence>
<dbReference type="SUPFAM" id="SSF51905">
    <property type="entry name" value="FAD/NAD(P)-binding domain"/>
    <property type="match status" value="2"/>
</dbReference>
<evidence type="ECO:0000256" key="4">
    <source>
        <dbReference type="ARBA" id="ARBA00022630"/>
    </source>
</evidence>
<comment type="cofactor">
    <cofactor evidence="1">
        <name>FAD</name>
        <dbReference type="ChEBI" id="CHEBI:57692"/>
    </cofactor>
</comment>
<organism evidence="8 9">
    <name type="scientific">Roseibium algae</name>
    <dbReference type="NCBI Taxonomy" id="3123038"/>
    <lineage>
        <taxon>Bacteria</taxon>
        <taxon>Pseudomonadati</taxon>
        <taxon>Pseudomonadota</taxon>
        <taxon>Alphaproteobacteria</taxon>
        <taxon>Hyphomicrobiales</taxon>
        <taxon>Stappiaceae</taxon>
        <taxon>Roseibium</taxon>
    </lineage>
</organism>
<dbReference type="Pfam" id="PF13434">
    <property type="entry name" value="Lys_Orn_oxgnase"/>
    <property type="match status" value="1"/>
</dbReference>
<evidence type="ECO:0000256" key="2">
    <source>
        <dbReference type="ARBA" id="ARBA00004924"/>
    </source>
</evidence>
<evidence type="ECO:0000313" key="9">
    <source>
        <dbReference type="Proteomes" id="UP001385499"/>
    </source>
</evidence>
<evidence type="ECO:0000256" key="3">
    <source>
        <dbReference type="ARBA" id="ARBA00007588"/>
    </source>
</evidence>
<proteinExistence type="inferred from homology"/>
<evidence type="ECO:0000256" key="7">
    <source>
        <dbReference type="ARBA" id="ARBA00023002"/>
    </source>
</evidence>
<comment type="caution">
    <text evidence="8">The sequence shown here is derived from an EMBL/GenBank/DDBJ whole genome shotgun (WGS) entry which is preliminary data.</text>
</comment>
<dbReference type="Proteomes" id="UP001385499">
    <property type="component" value="Unassembled WGS sequence"/>
</dbReference>
<keyword evidence="7 8" id="KW-0560">Oxidoreductase</keyword>
<gene>
    <name evidence="8" type="ORF">V6575_06455</name>
</gene>
<dbReference type="EMBL" id="JBAKIA010000004">
    <property type="protein sequence ID" value="MEJ8473721.1"/>
    <property type="molecule type" value="Genomic_DNA"/>
</dbReference>
<evidence type="ECO:0000256" key="1">
    <source>
        <dbReference type="ARBA" id="ARBA00001974"/>
    </source>
</evidence>
<keyword evidence="6" id="KW-0521">NADP</keyword>
<keyword evidence="5" id="KW-0274">FAD</keyword>
<sequence>MESWTLNQRLEALSRMAADELERTEGLCDTWVSPPAAGGDTPYYNVVVCGGGMSGLAIAFGLKRRGVDGVLIVDRNPSGWEGPWIGCARMKTLRSPKHLAGPDFGISALTPRAWFEAVYGEKAWQELDKMSRQDWMAYLDWYRSVTAPNIENGTELQAITWRDGWLELTLCREDEIRRVRCRHLVLATGIDGGGGPRLPHFVRELPRQFWSHSGDIADDSHLRRRAVAVIGSATSSFDWAVTALEQGASKVTMIARATDFGRTEALAWTNFPGYLGHFANLPDAERWRFTNLFNRFQVPPTQDQFDRALSYPNFEMQLGQNVKSAEVVGEHLRVVTDKTDFLVDHVLLGTGYAHNLAMRPELKDIAPHIALWRDRYTPPAELECSATANYPYLGPGFELMPKTTGQYDWLRRIHMFNCAALPSLGPISNGVTGLKYGLPRIVDAVTGSLFAELTEDFMSDFAQYSESHFDPRGHVSGRFDEEREQ</sequence>
<evidence type="ECO:0000256" key="6">
    <source>
        <dbReference type="ARBA" id="ARBA00022857"/>
    </source>
</evidence>
<dbReference type="InterPro" id="IPR036188">
    <property type="entry name" value="FAD/NAD-bd_sf"/>
</dbReference>
<accession>A0ABU8THT1</accession>